<sequence>MPIRPHALLGCALSLALASAATAAPLFSPYKDIAISMNWNNNVMSSNVSGVFQPLLSVLPPRVPAVTWAFATGECGAETWAGLDPDALAQANVPLFVKRKVGYIISTGGAAGKFTCSSAAGMRAFIDRYASPRLLGLDFDIEAGQSAAEINSLVDQLAAVQADYPGLRYSFTLATLGSSTGQVSSLPYGDLNITGYTVIQAIQRAGLANYTLNLMVMDYGGPSPWVCVVAKGHCDMGRTAIQAAQNLNAKFGIPYAQIELTPMIGRNDVVDEVFSLKDANTMIGWAKANGLAGVHFWSFDRDTPCALPYASATCSSVADVPALAYTKRFRNQVAAP</sequence>
<dbReference type="AlphaFoldDB" id="A0A1Y6CW88"/>
<organism evidence="2 3">
    <name type="scientific">Methylomagnum ishizawai</name>
    <dbReference type="NCBI Taxonomy" id="1760988"/>
    <lineage>
        <taxon>Bacteria</taxon>
        <taxon>Pseudomonadati</taxon>
        <taxon>Pseudomonadota</taxon>
        <taxon>Gammaproteobacteria</taxon>
        <taxon>Methylococcales</taxon>
        <taxon>Methylococcaceae</taxon>
        <taxon>Methylomagnum</taxon>
    </lineage>
</organism>
<protein>
    <recommendedName>
        <fullName evidence="4">Chitinase</fullName>
    </recommendedName>
</protein>
<feature type="chain" id="PRO_5012283235" description="Chitinase" evidence="1">
    <location>
        <begin position="24"/>
        <end position="336"/>
    </location>
</feature>
<accession>A0A1Y6CW88</accession>
<dbReference type="Proteomes" id="UP000192923">
    <property type="component" value="Unassembled WGS sequence"/>
</dbReference>
<reference evidence="2 3" key="1">
    <citation type="submission" date="2016-12" db="EMBL/GenBank/DDBJ databases">
        <authorList>
            <person name="Song W.-J."/>
            <person name="Kurnit D.M."/>
        </authorList>
    </citation>
    <scope>NUCLEOTIDE SEQUENCE [LARGE SCALE GENOMIC DNA]</scope>
    <source>
        <strain evidence="2 3">175</strain>
    </source>
</reference>
<dbReference type="PANTHER" id="PTHR42976">
    <property type="entry name" value="BIFUNCTIONAL CHITINASE/LYSOZYME-RELATED"/>
    <property type="match status" value="1"/>
</dbReference>
<feature type="signal peptide" evidence="1">
    <location>
        <begin position="1"/>
        <end position="23"/>
    </location>
</feature>
<dbReference type="Gene3D" id="3.20.20.80">
    <property type="entry name" value="Glycosidases"/>
    <property type="match status" value="1"/>
</dbReference>
<dbReference type="PANTHER" id="PTHR42976:SF1">
    <property type="entry name" value="GH18 DOMAIN-CONTAINING PROTEIN-RELATED"/>
    <property type="match status" value="1"/>
</dbReference>
<name>A0A1Y6CW88_9GAMM</name>
<dbReference type="SUPFAM" id="SSF51445">
    <property type="entry name" value="(Trans)glycosidases"/>
    <property type="match status" value="1"/>
</dbReference>
<keyword evidence="3" id="KW-1185">Reference proteome</keyword>
<dbReference type="InterPro" id="IPR017853">
    <property type="entry name" value="GH"/>
</dbReference>
<dbReference type="STRING" id="1760988.SAMN02949497_2268"/>
<evidence type="ECO:0000313" key="2">
    <source>
        <dbReference type="EMBL" id="SMF94929.1"/>
    </source>
</evidence>
<gene>
    <name evidence="2" type="ORF">SAMN02949497_2268</name>
</gene>
<evidence type="ECO:0000256" key="1">
    <source>
        <dbReference type="SAM" id="SignalP"/>
    </source>
</evidence>
<keyword evidence="1" id="KW-0732">Signal</keyword>
<evidence type="ECO:0008006" key="4">
    <source>
        <dbReference type="Google" id="ProtNLM"/>
    </source>
</evidence>
<dbReference type="EMBL" id="FXAM01000001">
    <property type="protein sequence ID" value="SMF94929.1"/>
    <property type="molecule type" value="Genomic_DNA"/>
</dbReference>
<dbReference type="RefSeq" id="WP_085212731.1">
    <property type="nucleotide sequence ID" value="NZ_FXAM01000001.1"/>
</dbReference>
<evidence type="ECO:0000313" key="3">
    <source>
        <dbReference type="Proteomes" id="UP000192923"/>
    </source>
</evidence>
<dbReference type="InterPro" id="IPR052750">
    <property type="entry name" value="GH18_Chitinase"/>
</dbReference>
<proteinExistence type="predicted"/>